<protein>
    <submittedName>
        <fullName evidence="12">Variant surface glycoprotein</fullName>
    </submittedName>
</protein>
<keyword evidence="3" id="KW-1003">Cell membrane</keyword>
<evidence type="ECO:0000256" key="8">
    <source>
        <dbReference type="ARBA" id="ARBA00023288"/>
    </source>
</evidence>
<keyword evidence="13" id="KW-1185">Reference proteome</keyword>
<evidence type="ECO:0000256" key="3">
    <source>
        <dbReference type="ARBA" id="ARBA00022475"/>
    </source>
</evidence>
<dbReference type="GO" id="GO:0005886">
    <property type="term" value="C:plasma membrane"/>
    <property type="evidence" value="ECO:0007669"/>
    <property type="project" value="UniProtKB-SubCell"/>
</dbReference>
<dbReference type="EMBL" id="CAEQ01000832">
    <property type="protein sequence ID" value="CCD12688.1"/>
    <property type="molecule type" value="Genomic_DNA"/>
</dbReference>
<sequence>MMMIMMLKTIKVMMLLGVMVTEATHSEIDNHNVDEHDKLCAFLQAAVAKYNEVKHSGSPLARGLRKAIFGVSDSNGKTPSDLRMPEDYNKPEDQDTENTRKNWCGLCENNGQKHYPGESAPHDLVCLCTTGQNGHPISGRGKKKLCGKTGDELGSAGKQGWYTELFKDVDKGNNQIKSTWNTIVTACLQDGNGKNFETALKTFTQKLERVENQSQLLLGNKKDGKVCSGVPSEGVCVLYHLQCARKPWWKELEEAIPEHEKWELEKLAEEKEQKLKDSKGPQTATEKLDQTLQPTLRVYNTPQNDETHDHLKAEKLIANITSTQKEDGSQIIRSQWLFLYDLLI</sequence>
<evidence type="ECO:0000256" key="2">
    <source>
        <dbReference type="ARBA" id="ARBA00004609"/>
    </source>
</evidence>
<evidence type="ECO:0000313" key="12">
    <source>
        <dbReference type="EMBL" id="CCD12688.1"/>
    </source>
</evidence>
<comment type="subcellular location">
    <subcellularLocation>
        <location evidence="2">Cell membrane</location>
        <topology evidence="2">Lipid-anchor</topology>
        <topology evidence="2">GPI-anchor</topology>
    </subcellularLocation>
</comment>
<proteinExistence type="predicted"/>
<name>F9W683_TRYCI</name>
<keyword evidence="5 10" id="KW-0732">Signal</keyword>
<dbReference type="GO" id="GO:0098552">
    <property type="term" value="C:side of membrane"/>
    <property type="evidence" value="ECO:0007669"/>
    <property type="project" value="UniProtKB-KW"/>
</dbReference>
<evidence type="ECO:0000256" key="1">
    <source>
        <dbReference type="ARBA" id="ARBA00002523"/>
    </source>
</evidence>
<feature type="chain" id="PRO_5003389925" evidence="10">
    <location>
        <begin position="24"/>
        <end position="344"/>
    </location>
</feature>
<organism evidence="12 13">
    <name type="scientific">Trypanosoma congolense (strain IL3000)</name>
    <dbReference type="NCBI Taxonomy" id="1068625"/>
    <lineage>
        <taxon>Eukaryota</taxon>
        <taxon>Discoba</taxon>
        <taxon>Euglenozoa</taxon>
        <taxon>Kinetoplastea</taxon>
        <taxon>Metakinetoplastina</taxon>
        <taxon>Trypanosomatida</taxon>
        <taxon>Trypanosomatidae</taxon>
        <taxon>Trypanosoma</taxon>
        <taxon>Nannomonas</taxon>
    </lineage>
</organism>
<dbReference type="AlphaFoldDB" id="F9W683"/>
<feature type="compositionally biased region" description="Basic and acidic residues" evidence="9">
    <location>
        <begin position="83"/>
        <end position="99"/>
    </location>
</feature>
<keyword evidence="8" id="KW-0449">Lipoprotein</keyword>
<gene>
    <name evidence="12" type="ORF">TCIL3000_0_35470</name>
</gene>
<dbReference type="Pfam" id="PF13206">
    <property type="entry name" value="VSG_B"/>
    <property type="match status" value="1"/>
</dbReference>
<evidence type="ECO:0000256" key="5">
    <source>
        <dbReference type="ARBA" id="ARBA00022729"/>
    </source>
</evidence>
<keyword evidence="6" id="KW-0472">Membrane</keyword>
<reference evidence="13" key="1">
    <citation type="submission" date="2011-07" db="EMBL/GenBank/DDBJ databases">
        <title>Divergent evolution of antigenic variation in African trypanosomes.</title>
        <authorList>
            <person name="Jackson A.P."/>
            <person name="Berry A."/>
            <person name="Allison H.C."/>
            <person name="Burton P."/>
            <person name="Anderson J."/>
            <person name="Aslett M."/>
            <person name="Brown R."/>
            <person name="Corton N."/>
            <person name="Harris D."/>
            <person name="Hauser H."/>
            <person name="Gamble J."/>
            <person name="Gilderthorp R."/>
            <person name="McQuillan J."/>
            <person name="Quail M.A."/>
            <person name="Sanders M."/>
            <person name="Van Tonder A."/>
            <person name="Ginger M.L."/>
            <person name="Donelson J.E."/>
            <person name="Field M.C."/>
            <person name="Barry J.D."/>
            <person name="Berriman M."/>
            <person name="Hertz-Fowler C."/>
        </authorList>
    </citation>
    <scope>NUCLEOTIDE SEQUENCE [LARGE SCALE GENOMIC DNA]</scope>
    <source>
        <strain evidence="13">IL3000</strain>
    </source>
</reference>
<keyword evidence="4" id="KW-0336">GPI-anchor</keyword>
<dbReference type="VEuPathDB" id="TriTrypDB:TcIL3000_0_35470"/>
<evidence type="ECO:0000256" key="4">
    <source>
        <dbReference type="ARBA" id="ARBA00022622"/>
    </source>
</evidence>
<evidence type="ECO:0000313" key="13">
    <source>
        <dbReference type="Proteomes" id="UP000000702"/>
    </source>
</evidence>
<dbReference type="InterPro" id="IPR025932">
    <property type="entry name" value="Trypano_VSG_B_N_dom"/>
</dbReference>
<reference evidence="12 13" key="2">
    <citation type="journal article" date="2012" name="Proc. Natl. Acad. Sci. U.S.A.">
        <title>Antigenic diversity is generated by distinct evolutionary mechanisms in African trypanosome species.</title>
        <authorList>
            <person name="Jackson A.P."/>
            <person name="Berry A."/>
            <person name="Aslett M."/>
            <person name="Allison H.C."/>
            <person name="Burton P."/>
            <person name="Vavrova-Anderson J."/>
            <person name="Brown R."/>
            <person name="Browne H."/>
            <person name="Corton N."/>
            <person name="Hauser H."/>
            <person name="Gamble J."/>
            <person name="Gilderthorp R."/>
            <person name="Marcello L."/>
            <person name="McQuillan J."/>
            <person name="Otto T.D."/>
            <person name="Quail M.A."/>
            <person name="Sanders M.J."/>
            <person name="van Tonder A."/>
            <person name="Ginger M.L."/>
            <person name="Field M.C."/>
            <person name="Barry J.D."/>
            <person name="Hertz-Fowler C."/>
            <person name="Berriman M."/>
        </authorList>
    </citation>
    <scope>NUCLEOTIDE SEQUENCE [LARGE SCALE GENOMIC DNA]</scope>
    <source>
        <strain evidence="12 13">IL3000</strain>
    </source>
</reference>
<feature type="domain" description="Trypanosome variant surface glycoprotein B-type N-terminal" evidence="11">
    <location>
        <begin position="57"/>
        <end position="268"/>
    </location>
</feature>
<accession>F9W683</accession>
<feature type="region of interest" description="Disordered" evidence="9">
    <location>
        <begin position="75"/>
        <end position="99"/>
    </location>
</feature>
<comment type="function">
    <text evidence="1">VSG forms a coat on the surface of the parasite. The trypanosome evades the immune response of the host by expressing a series of antigenically distinct VSGs from an estimated 1000 VSG genes.</text>
</comment>
<dbReference type="Proteomes" id="UP000000702">
    <property type="component" value="Unassembled WGS sequence"/>
</dbReference>
<evidence type="ECO:0000256" key="7">
    <source>
        <dbReference type="ARBA" id="ARBA00023180"/>
    </source>
</evidence>
<evidence type="ECO:0000256" key="9">
    <source>
        <dbReference type="SAM" id="MobiDB-lite"/>
    </source>
</evidence>
<keyword evidence="7" id="KW-0325">Glycoprotein</keyword>
<feature type="signal peptide" evidence="10">
    <location>
        <begin position="1"/>
        <end position="23"/>
    </location>
</feature>
<evidence type="ECO:0000256" key="6">
    <source>
        <dbReference type="ARBA" id="ARBA00023136"/>
    </source>
</evidence>
<evidence type="ECO:0000259" key="11">
    <source>
        <dbReference type="Pfam" id="PF13206"/>
    </source>
</evidence>
<evidence type="ECO:0000256" key="10">
    <source>
        <dbReference type="SAM" id="SignalP"/>
    </source>
</evidence>
<comment type="caution">
    <text evidence="12">The sequence shown here is derived from an EMBL/GenBank/DDBJ whole genome shotgun (WGS) entry which is preliminary data.</text>
</comment>